<dbReference type="Gene3D" id="2.40.50.1020">
    <property type="entry name" value="LytTr DNA-binding domain"/>
    <property type="match status" value="1"/>
</dbReference>
<dbReference type="GO" id="GO:0003677">
    <property type="term" value="F:DNA binding"/>
    <property type="evidence" value="ECO:0007669"/>
    <property type="project" value="InterPro"/>
</dbReference>
<dbReference type="InterPro" id="IPR046947">
    <property type="entry name" value="LytR-like"/>
</dbReference>
<evidence type="ECO:0000313" key="2">
    <source>
        <dbReference type="EMBL" id="RGD78908.1"/>
    </source>
</evidence>
<dbReference type="GO" id="GO:0000156">
    <property type="term" value="F:phosphorelay response regulator activity"/>
    <property type="evidence" value="ECO:0007669"/>
    <property type="project" value="InterPro"/>
</dbReference>
<dbReference type="PROSITE" id="PS50930">
    <property type="entry name" value="HTH_LYTTR"/>
    <property type="match status" value="1"/>
</dbReference>
<comment type="caution">
    <text evidence="2">The sequence shown here is derived from an EMBL/GenBank/DDBJ whole genome shotgun (WGS) entry which is preliminary data.</text>
</comment>
<protein>
    <submittedName>
        <fullName evidence="2">LytTR family transcriptional regulator</fullName>
    </submittedName>
</protein>
<dbReference type="SMART" id="SM00850">
    <property type="entry name" value="LytTR"/>
    <property type="match status" value="1"/>
</dbReference>
<feature type="domain" description="HTH LytTR-type" evidence="1">
    <location>
        <begin position="61"/>
        <end position="165"/>
    </location>
</feature>
<dbReference type="InterPro" id="IPR007492">
    <property type="entry name" value="LytTR_DNA-bd_dom"/>
</dbReference>
<proteinExistence type="predicted"/>
<reference evidence="2 3" key="1">
    <citation type="submission" date="2018-08" db="EMBL/GenBank/DDBJ databases">
        <title>A genome reference for cultivated species of the human gut microbiota.</title>
        <authorList>
            <person name="Zou Y."/>
            <person name="Xue W."/>
            <person name="Luo G."/>
        </authorList>
    </citation>
    <scope>NUCLEOTIDE SEQUENCE [LARGE SCALE GENOMIC DNA]</scope>
    <source>
        <strain evidence="2 3">OM06-4</strain>
    </source>
</reference>
<name>A0A3E3E8S5_9FIRM</name>
<dbReference type="RefSeq" id="WP_003534786.1">
    <property type="nucleotide sequence ID" value="NZ_CAACVM010000024.1"/>
</dbReference>
<sequence length="166" mass="20242">MKLICNEKHRQKLETFFARYQELDIILVEQGIEYAGLYYTFTLNNLKSVESDLNEMLERYLIGYLAEKIHRINYQDIVYIEGFSKEAYLNTQTCQYLCHYKLYELEQLLDKYSFIRINRSIIVNINYIEYMLPELNSRYTLYMQNGIMLVLTRSYLKKFKERLEIR</sequence>
<evidence type="ECO:0000259" key="1">
    <source>
        <dbReference type="PROSITE" id="PS50930"/>
    </source>
</evidence>
<evidence type="ECO:0000313" key="3">
    <source>
        <dbReference type="Proteomes" id="UP000261032"/>
    </source>
</evidence>
<dbReference type="AlphaFoldDB" id="A0A3E3E8S5"/>
<organism evidence="2 3">
    <name type="scientific">Thomasclavelia ramosa</name>
    <dbReference type="NCBI Taxonomy" id="1547"/>
    <lineage>
        <taxon>Bacteria</taxon>
        <taxon>Bacillati</taxon>
        <taxon>Bacillota</taxon>
        <taxon>Erysipelotrichia</taxon>
        <taxon>Erysipelotrichales</taxon>
        <taxon>Coprobacillaceae</taxon>
        <taxon>Thomasclavelia</taxon>
    </lineage>
</organism>
<dbReference type="PANTHER" id="PTHR37299:SF1">
    <property type="entry name" value="STAGE 0 SPORULATION PROTEIN A HOMOLOG"/>
    <property type="match status" value="1"/>
</dbReference>
<dbReference type="Proteomes" id="UP000261032">
    <property type="component" value="Unassembled WGS sequence"/>
</dbReference>
<dbReference type="PANTHER" id="PTHR37299">
    <property type="entry name" value="TRANSCRIPTIONAL REGULATOR-RELATED"/>
    <property type="match status" value="1"/>
</dbReference>
<accession>A0A3E3E8S5</accession>
<gene>
    <name evidence="2" type="ORF">DXB93_16830</name>
</gene>
<dbReference type="Pfam" id="PF04397">
    <property type="entry name" value="LytTR"/>
    <property type="match status" value="1"/>
</dbReference>
<dbReference type="EMBL" id="QUSL01000042">
    <property type="protein sequence ID" value="RGD78908.1"/>
    <property type="molecule type" value="Genomic_DNA"/>
</dbReference>